<dbReference type="CDD" id="cd00093">
    <property type="entry name" value="HTH_XRE"/>
    <property type="match status" value="1"/>
</dbReference>
<gene>
    <name evidence="3" type="primary">immR_1</name>
    <name evidence="3" type="ORF">Maut_00525</name>
    <name evidence="4" type="ORF">MTAT_28040</name>
</gene>
<sequence length="160" mass="17470">MPTFGQRLKLLRKENGWTQDVLAEKLGLTRSAIAGYESPSKGYIPSPDILKRLAECFGVSVDYLLGHTDDRTPYTPIPETISLEEALQELLNSDHVMFNGLPVGELDEETKEDLKTAVLAIMEYKAKHGKSQQQPKKAAAAARKNAMVDGGTILLSAAVS</sequence>
<dbReference type="PANTHER" id="PTHR46558:SF11">
    <property type="entry name" value="HTH-TYPE TRANSCRIPTIONAL REGULATOR XRE"/>
    <property type="match status" value="1"/>
</dbReference>
<dbReference type="AlphaFoldDB" id="A0AAC9MTW4"/>
<dbReference type="SUPFAM" id="SSF47413">
    <property type="entry name" value="lambda repressor-like DNA-binding domains"/>
    <property type="match status" value="1"/>
</dbReference>
<accession>A0AAC9MTW4</accession>
<evidence type="ECO:0000256" key="1">
    <source>
        <dbReference type="ARBA" id="ARBA00023125"/>
    </source>
</evidence>
<dbReference type="EMBL" id="CP017019">
    <property type="protein sequence ID" value="AOQ22994.1"/>
    <property type="molecule type" value="Genomic_DNA"/>
</dbReference>
<dbReference type="GO" id="GO:0003677">
    <property type="term" value="F:DNA binding"/>
    <property type="evidence" value="ECO:0007669"/>
    <property type="project" value="UniProtKB-KW"/>
</dbReference>
<dbReference type="PROSITE" id="PS50943">
    <property type="entry name" value="HTH_CROC1"/>
    <property type="match status" value="1"/>
</dbReference>
<dbReference type="Pfam" id="PF12844">
    <property type="entry name" value="HTH_19"/>
    <property type="match status" value="1"/>
</dbReference>
<dbReference type="InterPro" id="IPR010982">
    <property type="entry name" value="Lambda_DNA-bd_dom_sf"/>
</dbReference>
<dbReference type="InterPro" id="IPR001387">
    <property type="entry name" value="Cro/C1-type_HTH"/>
</dbReference>
<dbReference type="Gene3D" id="1.10.260.40">
    <property type="entry name" value="lambda repressor-like DNA-binding domains"/>
    <property type="match status" value="1"/>
</dbReference>
<protein>
    <submittedName>
        <fullName evidence="3">HTH-type transcriptional regulator ImmR</fullName>
    </submittedName>
</protein>
<dbReference type="SMART" id="SM00530">
    <property type="entry name" value="HTH_XRE"/>
    <property type="match status" value="1"/>
</dbReference>
<name>A0AAC9MTW4_NEOTH</name>
<reference evidence="3 5" key="1">
    <citation type="submission" date="2016-08" db="EMBL/GenBank/DDBJ databases">
        <title>Moorella thermoacetica DSM 103132.</title>
        <authorList>
            <person name="Jendresen C.B."/>
            <person name="Redl S.M."/>
            <person name="Jensen T.O."/>
            <person name="Nielsen A.T."/>
        </authorList>
    </citation>
    <scope>NUCLEOTIDE SEQUENCE [LARGE SCALE GENOMIC DNA]</scope>
    <source>
        <strain evidence="3 5">DSM 103132</strain>
    </source>
</reference>
<feature type="domain" description="HTH cro/C1-type" evidence="2">
    <location>
        <begin position="8"/>
        <end position="64"/>
    </location>
</feature>
<evidence type="ECO:0000313" key="3">
    <source>
        <dbReference type="EMBL" id="AOQ22994.1"/>
    </source>
</evidence>
<dbReference type="Proteomes" id="UP000094598">
    <property type="component" value="Chromosome"/>
</dbReference>
<proteinExistence type="predicted"/>
<dbReference type="RefSeq" id="WP_069588146.1">
    <property type="nucleotide sequence ID" value="NZ_CP017019.1"/>
</dbReference>
<keyword evidence="6" id="KW-1185">Reference proteome</keyword>
<keyword evidence="1" id="KW-0238">DNA-binding</keyword>
<dbReference type="EMBL" id="VCDX01000016">
    <property type="protein sequence ID" value="TYL07940.1"/>
    <property type="molecule type" value="Genomic_DNA"/>
</dbReference>
<organism evidence="3 5">
    <name type="scientific">Neomoorella thermoacetica</name>
    <name type="common">Clostridium thermoaceticum</name>
    <dbReference type="NCBI Taxonomy" id="1525"/>
    <lineage>
        <taxon>Bacteria</taxon>
        <taxon>Bacillati</taxon>
        <taxon>Bacillota</taxon>
        <taxon>Clostridia</taxon>
        <taxon>Neomoorellales</taxon>
        <taxon>Neomoorellaceae</taxon>
        <taxon>Neomoorella</taxon>
    </lineage>
</organism>
<evidence type="ECO:0000313" key="5">
    <source>
        <dbReference type="Proteomes" id="UP000094598"/>
    </source>
</evidence>
<dbReference type="Proteomes" id="UP000322283">
    <property type="component" value="Unassembled WGS sequence"/>
</dbReference>
<evidence type="ECO:0000313" key="6">
    <source>
        <dbReference type="Proteomes" id="UP000322283"/>
    </source>
</evidence>
<dbReference type="PANTHER" id="PTHR46558">
    <property type="entry name" value="TRACRIPTIONAL REGULATORY PROTEIN-RELATED-RELATED"/>
    <property type="match status" value="1"/>
</dbReference>
<reference evidence="4 6" key="2">
    <citation type="submission" date="2019-05" db="EMBL/GenBank/DDBJ databases">
        <title>Genome sequence of Moorella thermoacetica ATCC 33924.</title>
        <authorList>
            <person name="Poehlein A."/>
            <person name="Bengelsdorf F.R."/>
            <person name="Duerre P."/>
            <person name="Daniel R."/>
        </authorList>
    </citation>
    <scope>NUCLEOTIDE SEQUENCE [LARGE SCALE GENOMIC DNA]</scope>
    <source>
        <strain evidence="4 6">ATCC 33924</strain>
    </source>
</reference>
<evidence type="ECO:0000259" key="2">
    <source>
        <dbReference type="PROSITE" id="PS50943"/>
    </source>
</evidence>
<evidence type="ECO:0000313" key="4">
    <source>
        <dbReference type="EMBL" id="TYL07940.1"/>
    </source>
</evidence>